<keyword evidence="2" id="KW-1185">Reference proteome</keyword>
<protein>
    <submittedName>
        <fullName evidence="1">Uncharacterized protein</fullName>
    </submittedName>
</protein>
<name>A0ABR1XEX6_9PEZI</name>
<gene>
    <name evidence="1" type="ORF">IWX90DRAFT_96370</name>
</gene>
<organism evidence="1 2">
    <name type="scientific">Phyllosticta citrichinensis</name>
    <dbReference type="NCBI Taxonomy" id="1130410"/>
    <lineage>
        <taxon>Eukaryota</taxon>
        <taxon>Fungi</taxon>
        <taxon>Dikarya</taxon>
        <taxon>Ascomycota</taxon>
        <taxon>Pezizomycotina</taxon>
        <taxon>Dothideomycetes</taxon>
        <taxon>Dothideomycetes incertae sedis</taxon>
        <taxon>Botryosphaeriales</taxon>
        <taxon>Phyllostictaceae</taxon>
        <taxon>Phyllosticta</taxon>
    </lineage>
</organism>
<accession>A0ABR1XEX6</accession>
<dbReference type="Proteomes" id="UP001456524">
    <property type="component" value="Unassembled WGS sequence"/>
</dbReference>
<comment type="caution">
    <text evidence="1">The sequence shown here is derived from an EMBL/GenBank/DDBJ whole genome shotgun (WGS) entry which is preliminary data.</text>
</comment>
<dbReference type="EMBL" id="JBBWUH010000018">
    <property type="protein sequence ID" value="KAK8151326.1"/>
    <property type="molecule type" value="Genomic_DNA"/>
</dbReference>
<evidence type="ECO:0000313" key="1">
    <source>
        <dbReference type="EMBL" id="KAK8151326.1"/>
    </source>
</evidence>
<proteinExistence type="predicted"/>
<reference evidence="1 2" key="1">
    <citation type="journal article" date="2022" name="G3 (Bethesda)">
        <title>Enemy or ally: a genomic approach to elucidate the lifestyle of Phyllosticta citrichinaensis.</title>
        <authorList>
            <person name="Buijs V.A."/>
            <person name="Groenewald J.Z."/>
            <person name="Haridas S."/>
            <person name="LaButti K.M."/>
            <person name="Lipzen A."/>
            <person name="Martin F.M."/>
            <person name="Barry K."/>
            <person name="Grigoriev I.V."/>
            <person name="Crous P.W."/>
            <person name="Seidl M.F."/>
        </authorList>
    </citation>
    <scope>NUCLEOTIDE SEQUENCE [LARGE SCALE GENOMIC DNA]</scope>
    <source>
        <strain evidence="1 2">CBS 129764</strain>
    </source>
</reference>
<evidence type="ECO:0000313" key="2">
    <source>
        <dbReference type="Proteomes" id="UP001456524"/>
    </source>
</evidence>
<sequence length="203" mass="22674">MARSIEPTFDYPGPPGLQVQGPLGWVRTNNAKSALSPSVCIEEISHESISPIGTWRRLTMRADMDVDMNAFNLFRMRKRSDSRDSQVIQIGSVFSLEQLLSFVTVQIKANVFTHIDCEERGRFADQLALKLIRPPQTGPLGLPLRAKRTNNMNHVTFRNSDGRAAGIKFENVSVARLTASVVLGRLASTLAQRTASKLLKRRR</sequence>